<sequence>MARFSKVFKGLAVLAMAATSTALDMRLMPLGASITFGVGSSDGNGYRAKLRDQIVGAGHNVDMVGTQTGGSMEDNQNEGYPGLRIEEVQGKAEQNVPGILPNVYTINLGTNDASQNFDVDNAGGRMNDLLNYLWSATPDATVILSTLIINLDSATDARAQHINGQFSDLAGRLADEGRRIVLVEMHGADGPQSNEMSDNTHPNDVGFQKMADIFFRGIQQATDAGFIV</sequence>
<dbReference type="EMBL" id="CM047945">
    <property type="protein sequence ID" value="KAI9897943.1"/>
    <property type="molecule type" value="Genomic_DNA"/>
</dbReference>
<proteinExistence type="predicted"/>
<keyword evidence="2" id="KW-1185">Reference proteome</keyword>
<name>A0ACC0UWP1_9HYPO</name>
<protein>
    <submittedName>
        <fullName evidence="1">Uncharacterized protein</fullName>
    </submittedName>
</protein>
<accession>A0ACC0UWP1</accession>
<evidence type="ECO:0000313" key="2">
    <source>
        <dbReference type="Proteomes" id="UP001163324"/>
    </source>
</evidence>
<reference evidence="1" key="1">
    <citation type="submission" date="2022-10" db="EMBL/GenBank/DDBJ databases">
        <title>Complete Genome of Trichothecium roseum strain YXFP-22015, a Plant Pathogen Isolated from Citrus.</title>
        <authorList>
            <person name="Wang Y."/>
            <person name="Zhu L."/>
        </authorList>
    </citation>
    <scope>NUCLEOTIDE SEQUENCE</scope>
    <source>
        <strain evidence="1">YXFP-22015</strain>
    </source>
</reference>
<gene>
    <name evidence="1" type="ORF">N3K66_006303</name>
</gene>
<comment type="caution">
    <text evidence="1">The sequence shown here is derived from an EMBL/GenBank/DDBJ whole genome shotgun (WGS) entry which is preliminary data.</text>
</comment>
<dbReference type="Proteomes" id="UP001163324">
    <property type="component" value="Chromosome 6"/>
</dbReference>
<evidence type="ECO:0000313" key="1">
    <source>
        <dbReference type="EMBL" id="KAI9897943.1"/>
    </source>
</evidence>
<organism evidence="1 2">
    <name type="scientific">Trichothecium roseum</name>
    <dbReference type="NCBI Taxonomy" id="47278"/>
    <lineage>
        <taxon>Eukaryota</taxon>
        <taxon>Fungi</taxon>
        <taxon>Dikarya</taxon>
        <taxon>Ascomycota</taxon>
        <taxon>Pezizomycotina</taxon>
        <taxon>Sordariomycetes</taxon>
        <taxon>Hypocreomycetidae</taxon>
        <taxon>Hypocreales</taxon>
        <taxon>Hypocreales incertae sedis</taxon>
        <taxon>Trichothecium</taxon>
    </lineage>
</organism>